<organism evidence="1 2">
    <name type="scientific">Midichloria mitochondrii (strain IricVA)</name>
    <dbReference type="NCBI Taxonomy" id="696127"/>
    <lineage>
        <taxon>Bacteria</taxon>
        <taxon>Pseudomonadati</taxon>
        <taxon>Pseudomonadota</taxon>
        <taxon>Alphaproteobacteria</taxon>
        <taxon>Rickettsiales</taxon>
        <taxon>Candidatus Midichloriaceae</taxon>
        <taxon>Candidatus Midichloria</taxon>
    </lineage>
</organism>
<dbReference type="EMBL" id="CP002130">
    <property type="protein sequence ID" value="AEI89232.1"/>
    <property type="molecule type" value="Genomic_DNA"/>
</dbReference>
<dbReference type="InterPro" id="IPR036597">
    <property type="entry name" value="Fido-like_dom_sf"/>
</dbReference>
<dbReference type="STRING" id="696127.midi_00951"/>
<dbReference type="Gene3D" id="1.10.3290.10">
    <property type="entry name" value="Fido-like domain"/>
    <property type="match status" value="1"/>
</dbReference>
<dbReference type="HOGENOM" id="CLU_2650472_0_0_5"/>
<evidence type="ECO:0000313" key="1">
    <source>
        <dbReference type="EMBL" id="AEI89232.1"/>
    </source>
</evidence>
<accession>F7XX33</accession>
<protein>
    <submittedName>
        <fullName evidence="1">Uncharacterized protein</fullName>
    </submittedName>
</protein>
<dbReference type="AlphaFoldDB" id="F7XX33"/>
<name>F7XX33_MIDMI</name>
<dbReference type="Proteomes" id="UP000006639">
    <property type="component" value="Chromosome"/>
</dbReference>
<dbReference type="KEGG" id="mmn:midi_00951"/>
<keyword evidence="2" id="KW-1185">Reference proteome</keyword>
<proteinExistence type="predicted"/>
<gene>
    <name evidence="1" type="ordered locus">midi_00951</name>
</gene>
<sequence>MRIEAVKGEFALLPVVLRHLHLLRETAKLYVAHYSTAIEGNQLKPNEIKAVIQFKGHFPGRERDEHEVEKGLLCLP</sequence>
<evidence type="ECO:0000313" key="2">
    <source>
        <dbReference type="Proteomes" id="UP000006639"/>
    </source>
</evidence>
<reference evidence="1 2" key="1">
    <citation type="journal article" date="2011" name="Mol. Biol. Evol.">
        <title>Phylogenomic evidence for the presence of a flagellum and cbb3 oxidase in the free-living mitochondrial ancestor.</title>
        <authorList>
            <person name="Sassera D."/>
            <person name="Lo N."/>
            <person name="Epis S."/>
            <person name="D'Auria G."/>
            <person name="Montagna M."/>
            <person name="Comandatore F."/>
            <person name="Horner D."/>
            <person name="Pereto J."/>
            <person name="Luciano A.M."/>
            <person name="Franciosi F."/>
            <person name="Ferri E."/>
            <person name="Crotti E."/>
            <person name="Bazzocchi C."/>
            <person name="Daffonchio D."/>
            <person name="Sacchi L."/>
            <person name="Moya A."/>
            <person name="Latorre A."/>
            <person name="Bandi C."/>
        </authorList>
    </citation>
    <scope>NUCLEOTIDE SEQUENCE [LARGE SCALE GENOMIC DNA]</scope>
    <source>
        <strain evidence="1 2">IricVA</strain>
    </source>
</reference>